<name>A0A1M5QQ29_9BRAD</name>
<evidence type="ECO:0000313" key="2">
    <source>
        <dbReference type="Proteomes" id="UP000190675"/>
    </source>
</evidence>
<dbReference type="Proteomes" id="UP000190675">
    <property type="component" value="Chromosome I"/>
</dbReference>
<gene>
    <name evidence="1" type="ORF">SAMN05444169_6085</name>
</gene>
<dbReference type="EMBL" id="LT670818">
    <property type="protein sequence ID" value="SHH16205.1"/>
    <property type="molecule type" value="Genomic_DNA"/>
</dbReference>
<proteinExistence type="predicted"/>
<reference evidence="1 2" key="1">
    <citation type="submission" date="2016-11" db="EMBL/GenBank/DDBJ databases">
        <authorList>
            <person name="Jaros S."/>
            <person name="Januszkiewicz K."/>
            <person name="Wedrychowicz H."/>
        </authorList>
    </citation>
    <scope>NUCLEOTIDE SEQUENCE [LARGE SCALE GENOMIC DNA]</scope>
    <source>
        <strain evidence="1 2">GAS242</strain>
    </source>
</reference>
<sequence length="123" mass="13355">MEPSARRSLGLPLVTKNKKAVAGLDVGDGLSHRNDTQPAINVGPNGLTSLGSAETQMTQAAPNSAPLPNLIYARAAESFETRNRVPHMERFLPKLCPPNRRALFFDDDNGTANVRFVRGMVSR</sequence>
<protein>
    <submittedName>
        <fullName evidence="1">Uncharacterized protein</fullName>
    </submittedName>
</protein>
<dbReference type="AlphaFoldDB" id="A0A1M5QQ29"/>
<evidence type="ECO:0000313" key="1">
    <source>
        <dbReference type="EMBL" id="SHH16205.1"/>
    </source>
</evidence>
<accession>A0A1M5QQ29</accession>
<organism evidence="1 2">
    <name type="scientific">Bradyrhizobium erythrophlei</name>
    <dbReference type="NCBI Taxonomy" id="1437360"/>
    <lineage>
        <taxon>Bacteria</taxon>
        <taxon>Pseudomonadati</taxon>
        <taxon>Pseudomonadota</taxon>
        <taxon>Alphaproteobacteria</taxon>
        <taxon>Hyphomicrobiales</taxon>
        <taxon>Nitrobacteraceae</taxon>
        <taxon>Bradyrhizobium</taxon>
    </lineage>
</organism>